<dbReference type="SUPFAM" id="SSF50800">
    <property type="entry name" value="PK beta-barrel domain-like"/>
    <property type="match status" value="1"/>
</dbReference>
<dbReference type="InterPro" id="IPR011037">
    <property type="entry name" value="Pyrv_Knase-like_insert_dom_sf"/>
</dbReference>
<organism evidence="3 4">
    <name type="scientific">Thermothielavioides terrestris</name>
    <dbReference type="NCBI Taxonomy" id="2587410"/>
    <lineage>
        <taxon>Eukaryota</taxon>
        <taxon>Fungi</taxon>
        <taxon>Dikarya</taxon>
        <taxon>Ascomycota</taxon>
        <taxon>Pezizomycotina</taxon>
        <taxon>Sordariomycetes</taxon>
        <taxon>Sordariomycetidae</taxon>
        <taxon>Sordariales</taxon>
        <taxon>Chaetomiaceae</taxon>
        <taxon>Thermothielavioides</taxon>
    </lineage>
</organism>
<proteinExistence type="predicted"/>
<feature type="domain" description="MOSC" evidence="2">
    <location>
        <begin position="17"/>
        <end position="192"/>
    </location>
</feature>
<evidence type="ECO:0000256" key="1">
    <source>
        <dbReference type="SAM" id="MobiDB-lite"/>
    </source>
</evidence>
<name>A0A3S4B9T6_9PEZI</name>
<dbReference type="GO" id="GO:0003824">
    <property type="term" value="F:catalytic activity"/>
    <property type="evidence" value="ECO:0007669"/>
    <property type="project" value="InterPro"/>
</dbReference>
<dbReference type="PANTHER" id="PTHR36930:SF1">
    <property type="entry name" value="MOSC DOMAIN-CONTAINING PROTEIN"/>
    <property type="match status" value="1"/>
</dbReference>
<feature type="region of interest" description="Disordered" evidence="1">
    <location>
        <begin position="105"/>
        <end position="124"/>
    </location>
</feature>
<reference evidence="3 4" key="1">
    <citation type="submission" date="2018-04" db="EMBL/GenBank/DDBJ databases">
        <authorList>
            <person name="Huttner S."/>
            <person name="Dainat J."/>
        </authorList>
    </citation>
    <scope>NUCLEOTIDE SEQUENCE [LARGE SCALE GENOMIC DNA]</scope>
</reference>
<dbReference type="GO" id="GO:0030170">
    <property type="term" value="F:pyridoxal phosphate binding"/>
    <property type="evidence" value="ECO:0007669"/>
    <property type="project" value="InterPro"/>
</dbReference>
<accession>A0A3S4B9T6</accession>
<feature type="compositionally biased region" description="Low complexity" evidence="1">
    <location>
        <begin position="115"/>
        <end position="124"/>
    </location>
</feature>
<dbReference type="PROSITE" id="PS51340">
    <property type="entry name" value="MOSC"/>
    <property type="match status" value="1"/>
</dbReference>
<dbReference type="PANTHER" id="PTHR36930">
    <property type="entry name" value="METAL-SULFUR CLUSTER BIOSYNTHESIS PROTEINS YUAD-RELATED"/>
    <property type="match status" value="1"/>
</dbReference>
<gene>
    <name evidence="3" type="ORF">TT172_LOCUS8195</name>
</gene>
<dbReference type="AlphaFoldDB" id="A0A3S4B9T6"/>
<sequence>MSVHAVALSATHEFSKTPAAAITLLAGLGVQGDCHSGVHVQHRSRQHLRPRPPNLRQVHLLARETLAEVGVAPGQLGENVTTAGVDLLALGRGTRLHFLPAAGADADAGEGEGGEAQAQAEGHAAGLDDPHAVVVVQGLRNPCPQIDKFREGLKERFIVRDAERRIVGRKAGVMGTVEVGGEVSVGMRIVVEKPATFEPLECV</sequence>
<dbReference type="Proteomes" id="UP000289323">
    <property type="component" value="Unassembled WGS sequence"/>
</dbReference>
<protein>
    <submittedName>
        <fullName evidence="3">8a8b1b14-a14e-4b28-b6f3-20a2e868261a</fullName>
    </submittedName>
</protein>
<evidence type="ECO:0000313" key="3">
    <source>
        <dbReference type="EMBL" id="SPQ25776.1"/>
    </source>
</evidence>
<dbReference type="InterPro" id="IPR052716">
    <property type="entry name" value="MOSC_domain"/>
</dbReference>
<dbReference type="EMBL" id="OUUZ01000015">
    <property type="protein sequence ID" value="SPQ25776.1"/>
    <property type="molecule type" value="Genomic_DNA"/>
</dbReference>
<dbReference type="InterPro" id="IPR005302">
    <property type="entry name" value="MoCF_Sase_C"/>
</dbReference>
<dbReference type="Gene3D" id="2.40.33.20">
    <property type="entry name" value="PK beta-barrel domain-like"/>
    <property type="match status" value="1"/>
</dbReference>
<evidence type="ECO:0000313" key="4">
    <source>
        <dbReference type="Proteomes" id="UP000289323"/>
    </source>
</evidence>
<evidence type="ECO:0000259" key="2">
    <source>
        <dbReference type="PROSITE" id="PS51340"/>
    </source>
</evidence>
<dbReference type="GO" id="GO:0030151">
    <property type="term" value="F:molybdenum ion binding"/>
    <property type="evidence" value="ECO:0007669"/>
    <property type="project" value="InterPro"/>
</dbReference>